<reference evidence="1 2" key="1">
    <citation type="journal article" date="2019" name="Genome Biol. Evol.">
        <title>Insights into the evolution of the New World diploid cottons (Gossypium, subgenus Houzingenia) based on genome sequencing.</title>
        <authorList>
            <person name="Grover C.E."/>
            <person name="Arick M.A. 2nd"/>
            <person name="Thrash A."/>
            <person name="Conover J.L."/>
            <person name="Sanders W.S."/>
            <person name="Peterson D.G."/>
            <person name="Frelichowski J.E."/>
            <person name="Scheffler J.A."/>
            <person name="Scheffler B.E."/>
            <person name="Wendel J.F."/>
        </authorList>
    </citation>
    <scope>NUCLEOTIDE SEQUENCE [LARGE SCALE GENOMIC DNA]</scope>
    <source>
        <strain evidence="1">0</strain>
        <tissue evidence="1">Leaf</tissue>
    </source>
</reference>
<dbReference type="Proteomes" id="UP000593560">
    <property type="component" value="Unassembled WGS sequence"/>
</dbReference>
<name>A0A7J9HID6_9ROSI</name>
<evidence type="ECO:0008006" key="3">
    <source>
        <dbReference type="Google" id="ProtNLM"/>
    </source>
</evidence>
<organism evidence="1 2">
    <name type="scientific">Gossypium harknessii</name>
    <dbReference type="NCBI Taxonomy" id="34285"/>
    <lineage>
        <taxon>Eukaryota</taxon>
        <taxon>Viridiplantae</taxon>
        <taxon>Streptophyta</taxon>
        <taxon>Embryophyta</taxon>
        <taxon>Tracheophyta</taxon>
        <taxon>Spermatophyta</taxon>
        <taxon>Magnoliopsida</taxon>
        <taxon>eudicotyledons</taxon>
        <taxon>Gunneridae</taxon>
        <taxon>Pentapetalae</taxon>
        <taxon>rosids</taxon>
        <taxon>malvids</taxon>
        <taxon>Malvales</taxon>
        <taxon>Malvaceae</taxon>
        <taxon>Malvoideae</taxon>
        <taxon>Gossypium</taxon>
    </lineage>
</organism>
<keyword evidence="2" id="KW-1185">Reference proteome</keyword>
<protein>
    <recommendedName>
        <fullName evidence="3">RNase H type-1 domain-containing protein</fullName>
    </recommendedName>
</protein>
<evidence type="ECO:0000313" key="1">
    <source>
        <dbReference type="EMBL" id="MBA0809174.1"/>
    </source>
</evidence>
<dbReference type="EMBL" id="JABFAD010000009">
    <property type="protein sequence ID" value="MBA0809174.1"/>
    <property type="molecule type" value="Genomic_DNA"/>
</dbReference>
<comment type="caution">
    <text evidence="1">The sequence shown here is derived from an EMBL/GenBank/DDBJ whole genome shotgun (WGS) entry which is preliminary data.</text>
</comment>
<accession>A0A7J9HID6</accession>
<dbReference type="AlphaFoldDB" id="A0A7J9HID6"/>
<evidence type="ECO:0000313" key="2">
    <source>
        <dbReference type="Proteomes" id="UP000593560"/>
    </source>
</evidence>
<gene>
    <name evidence="1" type="ORF">Gohar_024846</name>
</gene>
<sequence length="58" mass="7001">MWGNAWPLMLNYEILLKVEHWSIRHVSREKNRVDDCLAKMSLNKKEDLQVFDSMPREV</sequence>
<proteinExistence type="predicted"/>